<reference evidence="2" key="1">
    <citation type="submission" date="2023-06" db="EMBL/GenBank/DDBJ databases">
        <title>Survivors Of The Sea: Transcriptome response of Skeletonema marinoi to long-term dormancy.</title>
        <authorList>
            <person name="Pinder M.I.M."/>
            <person name="Kourtchenko O."/>
            <person name="Robertson E.K."/>
            <person name="Larsson T."/>
            <person name="Maumus F."/>
            <person name="Osuna-Cruz C.M."/>
            <person name="Vancaester E."/>
            <person name="Stenow R."/>
            <person name="Vandepoele K."/>
            <person name="Ploug H."/>
            <person name="Bruchert V."/>
            <person name="Godhe A."/>
            <person name="Topel M."/>
        </authorList>
    </citation>
    <scope>NUCLEOTIDE SEQUENCE</scope>
    <source>
        <strain evidence="2">R05AC</strain>
    </source>
</reference>
<organism evidence="2 3">
    <name type="scientific">Skeletonema marinoi</name>
    <dbReference type="NCBI Taxonomy" id="267567"/>
    <lineage>
        <taxon>Eukaryota</taxon>
        <taxon>Sar</taxon>
        <taxon>Stramenopiles</taxon>
        <taxon>Ochrophyta</taxon>
        <taxon>Bacillariophyta</taxon>
        <taxon>Coscinodiscophyceae</taxon>
        <taxon>Thalassiosirophycidae</taxon>
        <taxon>Thalassiosirales</taxon>
        <taxon>Skeletonemataceae</taxon>
        <taxon>Skeletonema</taxon>
        <taxon>Skeletonema marinoi-dohrnii complex</taxon>
    </lineage>
</organism>
<evidence type="ECO:0000313" key="3">
    <source>
        <dbReference type="Proteomes" id="UP001224775"/>
    </source>
</evidence>
<name>A0AAD8XZH5_9STRA</name>
<dbReference type="AlphaFoldDB" id="A0AAD8XZH5"/>
<feature type="compositionally biased region" description="Polar residues" evidence="1">
    <location>
        <begin position="171"/>
        <end position="184"/>
    </location>
</feature>
<evidence type="ECO:0000256" key="1">
    <source>
        <dbReference type="SAM" id="MobiDB-lite"/>
    </source>
</evidence>
<proteinExistence type="predicted"/>
<feature type="region of interest" description="Disordered" evidence="1">
    <location>
        <begin position="171"/>
        <end position="206"/>
    </location>
</feature>
<keyword evidence="3" id="KW-1185">Reference proteome</keyword>
<sequence>MFSSTISHPFYSSTMIAPIDTEMKGVPRRHSKSFEVDRRSPSSVIDEAFWTGEERHESSSNAQNGDIHRAQKTNHCDILTEDDFLAGLDLYWCCSSNDANAGNIIDISGSVPKKSQGCGGYIDYIGTYHQCTANIQNRYALEPCQGCVFRRGIKDVTMTTLYTTKSCITTHSRSKSDSIPSLTTPRRKHSRSNSDATPTLDDTDRDQVMAQNWESPLRTNSTPSSPTRSIRGVQHIDEAAHAEQQAYMYDYFLQEESPIRTGVCSTMKAEIGNYVQDALNSRWRLDWHHVAHKGNSSLLRRHPKACEVWIERGYCRNRNEMVEPKLMWRELTQPGLKEGMLTESTLNPYRASLFALRKIVPVVDGDDWQRMSFDGKKPCNTNAWKPMVKPNCLIAVRSSLGQDYLFEASCPEERDRIIHLWKMATARLVSHAVAGNIDMMMQEFFNEAAIRGGLYASMLTTVMGEPIEDNNEEEQVR</sequence>
<accession>A0AAD8XZH5</accession>
<gene>
    <name evidence="2" type="ORF">QTG54_012620</name>
</gene>
<comment type="caution">
    <text evidence="2">The sequence shown here is derived from an EMBL/GenBank/DDBJ whole genome shotgun (WGS) entry which is preliminary data.</text>
</comment>
<dbReference type="EMBL" id="JATAAI010000028">
    <property type="protein sequence ID" value="KAK1736598.1"/>
    <property type="molecule type" value="Genomic_DNA"/>
</dbReference>
<evidence type="ECO:0000313" key="2">
    <source>
        <dbReference type="EMBL" id="KAK1736598.1"/>
    </source>
</evidence>
<dbReference type="Proteomes" id="UP001224775">
    <property type="component" value="Unassembled WGS sequence"/>
</dbReference>
<protein>
    <submittedName>
        <fullName evidence="2">Uncharacterized protein</fullName>
    </submittedName>
</protein>